<comment type="caution">
    <text evidence="7">The sequence shown here is derived from an EMBL/GenBank/DDBJ whole genome shotgun (WGS) entry which is preliminary data.</text>
</comment>
<evidence type="ECO:0000313" key="7">
    <source>
        <dbReference type="EMBL" id="MBE9396182.1"/>
    </source>
</evidence>
<comment type="subcellular location">
    <subcellularLocation>
        <location evidence="1 5">Cytoplasm</location>
    </subcellularLocation>
</comment>
<feature type="domain" description="UspA" evidence="6">
    <location>
        <begin position="4"/>
        <end position="141"/>
    </location>
</feature>
<organism evidence="7 8">
    <name type="scientific">Pontibacterium sinense</name>
    <dbReference type="NCBI Taxonomy" id="2781979"/>
    <lineage>
        <taxon>Bacteria</taxon>
        <taxon>Pseudomonadati</taxon>
        <taxon>Pseudomonadota</taxon>
        <taxon>Gammaproteobacteria</taxon>
        <taxon>Oceanospirillales</taxon>
        <taxon>Oceanospirillaceae</taxon>
        <taxon>Pontibacterium</taxon>
    </lineage>
</organism>
<gene>
    <name evidence="7" type="ORF">IOQ59_02780</name>
</gene>
<comment type="similarity">
    <text evidence="2 5">Belongs to the universal stress protein A family.</text>
</comment>
<dbReference type="InterPro" id="IPR014729">
    <property type="entry name" value="Rossmann-like_a/b/a_fold"/>
</dbReference>
<sequence length="148" mass="16268">MSLYGKILLALDLSAECDQLIDKARDIASANSAELYLLHVIEPLSFAYGGDVPMDLTTIQEQLDDHAHSRLQKYSERLDYPVAQQLVITGHTETEIHRLAQEKEIDLIIVGSHGRHGLALLLGSTANSVLHGANCDVLAVRVKDAEKE</sequence>
<reference evidence="7" key="1">
    <citation type="submission" date="2020-10" db="EMBL/GenBank/DDBJ databases">
        <title>Bacterium isolated from coastal waters sediment.</title>
        <authorList>
            <person name="Chen R.-J."/>
            <person name="Lu D.-C."/>
            <person name="Zhu K.-L."/>
            <person name="Du Z.-J."/>
        </authorList>
    </citation>
    <scope>NUCLEOTIDE SEQUENCE</scope>
    <source>
        <strain evidence="7">N1Y112</strain>
    </source>
</reference>
<dbReference type="AlphaFoldDB" id="A0A8J7F8K3"/>
<dbReference type="Gene3D" id="3.40.50.620">
    <property type="entry name" value="HUPs"/>
    <property type="match status" value="1"/>
</dbReference>
<protein>
    <recommendedName>
        <fullName evidence="5">Universal stress protein</fullName>
    </recommendedName>
</protein>
<evidence type="ECO:0000256" key="1">
    <source>
        <dbReference type="ARBA" id="ARBA00004496"/>
    </source>
</evidence>
<dbReference type="EMBL" id="JADEYS010000002">
    <property type="protein sequence ID" value="MBE9396182.1"/>
    <property type="molecule type" value="Genomic_DNA"/>
</dbReference>
<dbReference type="PIRSF" id="PIRSF006276">
    <property type="entry name" value="UspA"/>
    <property type="match status" value="1"/>
</dbReference>
<keyword evidence="8" id="KW-1185">Reference proteome</keyword>
<evidence type="ECO:0000256" key="5">
    <source>
        <dbReference type="PIRNR" id="PIRNR006276"/>
    </source>
</evidence>
<accession>A0A8J7F8K3</accession>
<evidence type="ECO:0000256" key="4">
    <source>
        <dbReference type="ARBA" id="ARBA00022490"/>
    </source>
</evidence>
<dbReference type="GO" id="GO:0005737">
    <property type="term" value="C:cytoplasm"/>
    <property type="evidence" value="ECO:0007669"/>
    <property type="project" value="UniProtKB-SubCell"/>
</dbReference>
<dbReference type="PRINTS" id="PR01438">
    <property type="entry name" value="UNVRSLSTRESS"/>
</dbReference>
<evidence type="ECO:0000313" key="8">
    <source>
        <dbReference type="Proteomes" id="UP000640333"/>
    </source>
</evidence>
<name>A0A8J7F8K3_9GAMM</name>
<dbReference type="PANTHER" id="PTHR46268:SF23">
    <property type="entry name" value="UNIVERSAL STRESS PROTEIN A-RELATED"/>
    <property type="match status" value="1"/>
</dbReference>
<dbReference type="PANTHER" id="PTHR46268">
    <property type="entry name" value="STRESS RESPONSE PROTEIN NHAX"/>
    <property type="match status" value="1"/>
</dbReference>
<evidence type="ECO:0000256" key="2">
    <source>
        <dbReference type="ARBA" id="ARBA00008791"/>
    </source>
</evidence>
<dbReference type="SUPFAM" id="SSF52402">
    <property type="entry name" value="Adenine nucleotide alpha hydrolases-like"/>
    <property type="match status" value="1"/>
</dbReference>
<dbReference type="InterPro" id="IPR006016">
    <property type="entry name" value="UspA"/>
</dbReference>
<proteinExistence type="inferred from homology"/>
<keyword evidence="4 5" id="KW-0963">Cytoplasm</keyword>
<dbReference type="Pfam" id="PF00582">
    <property type="entry name" value="Usp"/>
    <property type="match status" value="1"/>
</dbReference>
<dbReference type="RefSeq" id="WP_193951734.1">
    <property type="nucleotide sequence ID" value="NZ_JADEYS010000002.1"/>
</dbReference>
<dbReference type="Proteomes" id="UP000640333">
    <property type="component" value="Unassembled WGS sequence"/>
</dbReference>
<dbReference type="InterPro" id="IPR006015">
    <property type="entry name" value="Universal_stress_UspA"/>
</dbReference>
<evidence type="ECO:0000256" key="3">
    <source>
        <dbReference type="ARBA" id="ARBA00011738"/>
    </source>
</evidence>
<evidence type="ECO:0000259" key="6">
    <source>
        <dbReference type="Pfam" id="PF00582"/>
    </source>
</evidence>
<comment type="subunit">
    <text evidence="3">Homodimer.</text>
</comment>